<sequence length="885" mass="97997">MKIKIIVLSLVGICLASTSATAQKKFLLNEVLPSFAKVNPENPNRTFYSLNNEVFSNPEFKKGADFFFETGEGSREFTVTRRMEYLPGYISIIAAEKGETERVLSFTYHQGRLNGIYHKSHDSALSLRYDEDSAQNYMSKKKKSAGELLACGVHESKRSLITPPRKFGSDKANYTKARKGSEPTLLYGSADDSVTIDVMLVYTNAAETWAATSSSGDINATMAQAMTLSQTALDNSKAGINLRLVHTYKTNYDEENDGVESEDRLRRLSQNPDNPQFEAEYDGYMEDVHDLRNQYGADVVSLIAKIDDTGGLGWRLGSSGGEEAYAFNLNRVQQIANGYTLIHEIGHNMGNAHSRTQNSSSATDAGGLYHYSVGYQNQSSDFHTVMAYADGLSEAPIFSSPDLTWQGVPTGTNNVQTPEDNARSMKEIKWSVASYRLSVVDAPVAAVSANEIEVEMNREDEFTATIDISNSGNSALMWSADFDFTSQTVEKQTQREGEEIKPVFLESPLQNPANYSGFMNPLKTALAEEVIYNTSFESNEGFSSGSYKGRAGWRALSDSEFKISGENPNTGTQHLRLEYDGSGNTQFIASPFFGYQLFGEYEISIRFLVSNTSETYDFYIFDGKTGGFSSGVIIANQTMFAADENESGQVSFFGTGASVSPNVYGELRIVYNNSNETIDYYYNGNLISQNSFLEGFTPGLIQVLHRNQVSGTYMDIDNIEIKQSGAPYEWLSVPSMSGVSLEGRASQLELTFNTEGIDSGTYETLLKVTTNDPENPEFEIPVTLTVNEMVSNEPGEIPEQVNLHQNYPNPFNPSTAIRFNVSEPGNVKLTVYNMQGQKVATLLNQKKNRGEHEVIFNADRLSSGVYIYRLQTGSQLLTRKMVLLK</sequence>
<protein>
    <submittedName>
        <fullName evidence="3">T9SS type A sorting domain-containing protein</fullName>
    </submittedName>
</protein>
<feature type="domain" description="Secretion system C-terminal sorting" evidence="2">
    <location>
        <begin position="807"/>
        <end position="882"/>
    </location>
</feature>
<dbReference type="RefSeq" id="WP_255134064.1">
    <property type="nucleotide sequence ID" value="NZ_JANDBC010000001.1"/>
</dbReference>
<dbReference type="EMBL" id="JANDBC010000001">
    <property type="protein sequence ID" value="MCP9291270.1"/>
    <property type="molecule type" value="Genomic_DNA"/>
</dbReference>
<dbReference type="Gene3D" id="3.40.390.10">
    <property type="entry name" value="Collagenase (Catalytic Domain)"/>
    <property type="match status" value="1"/>
</dbReference>
<proteinExistence type="predicted"/>
<evidence type="ECO:0000259" key="2">
    <source>
        <dbReference type="Pfam" id="PF18962"/>
    </source>
</evidence>
<dbReference type="SUPFAM" id="SSF55486">
    <property type="entry name" value="Metalloproteases ('zincins'), catalytic domain"/>
    <property type="match status" value="1"/>
</dbReference>
<dbReference type="Gene3D" id="2.60.40.4070">
    <property type="match status" value="1"/>
</dbReference>
<dbReference type="InterPro" id="IPR024079">
    <property type="entry name" value="MetalloPept_cat_dom_sf"/>
</dbReference>
<dbReference type="InterPro" id="IPR026444">
    <property type="entry name" value="Secre_tail"/>
</dbReference>
<evidence type="ECO:0000313" key="4">
    <source>
        <dbReference type="Proteomes" id="UP001139125"/>
    </source>
</evidence>
<evidence type="ECO:0000313" key="3">
    <source>
        <dbReference type="EMBL" id="MCP9291270.1"/>
    </source>
</evidence>
<accession>A0A9X2L2T5</accession>
<feature type="chain" id="PRO_5041000369" evidence="1">
    <location>
        <begin position="23"/>
        <end position="885"/>
    </location>
</feature>
<dbReference type="Pfam" id="PF18962">
    <property type="entry name" value="Por_Secre_tail"/>
    <property type="match status" value="1"/>
</dbReference>
<evidence type="ECO:0000256" key="1">
    <source>
        <dbReference type="SAM" id="SignalP"/>
    </source>
</evidence>
<dbReference type="NCBIfam" id="TIGR04183">
    <property type="entry name" value="Por_Secre_tail"/>
    <property type="match status" value="1"/>
</dbReference>
<gene>
    <name evidence="3" type="ORF">NM125_06715</name>
</gene>
<dbReference type="Proteomes" id="UP001139125">
    <property type="component" value="Unassembled WGS sequence"/>
</dbReference>
<reference evidence="3" key="1">
    <citation type="submission" date="2022-06" db="EMBL/GenBank/DDBJ databases">
        <title>Gracilimonas sp. CAU 1638 isolated from sea sediment.</title>
        <authorList>
            <person name="Kim W."/>
        </authorList>
    </citation>
    <scope>NUCLEOTIDE SEQUENCE</scope>
    <source>
        <strain evidence="3">CAU 1638</strain>
    </source>
</reference>
<keyword evidence="4" id="KW-1185">Reference proteome</keyword>
<name>A0A9X2L2T5_9BACT</name>
<feature type="signal peptide" evidence="1">
    <location>
        <begin position="1"/>
        <end position="22"/>
    </location>
</feature>
<dbReference type="GO" id="GO:0008237">
    <property type="term" value="F:metallopeptidase activity"/>
    <property type="evidence" value="ECO:0007669"/>
    <property type="project" value="InterPro"/>
</dbReference>
<dbReference type="Pfam" id="PF13688">
    <property type="entry name" value="Reprolysin_5"/>
    <property type="match status" value="1"/>
</dbReference>
<comment type="caution">
    <text evidence="3">The sequence shown here is derived from an EMBL/GenBank/DDBJ whole genome shotgun (WGS) entry which is preliminary data.</text>
</comment>
<keyword evidence="1" id="KW-0732">Signal</keyword>
<organism evidence="3 4">
    <name type="scientific">Gracilimonas sediminicola</name>
    <dbReference type="NCBI Taxonomy" id="2952158"/>
    <lineage>
        <taxon>Bacteria</taxon>
        <taxon>Pseudomonadati</taxon>
        <taxon>Balneolota</taxon>
        <taxon>Balneolia</taxon>
        <taxon>Balneolales</taxon>
        <taxon>Balneolaceae</taxon>
        <taxon>Gracilimonas</taxon>
    </lineage>
</organism>
<dbReference type="AlphaFoldDB" id="A0A9X2L2T5"/>